<dbReference type="GO" id="GO:0000462">
    <property type="term" value="P:maturation of SSU-rRNA from tricistronic rRNA transcript (SSU-rRNA, 5.8S rRNA, LSU-rRNA)"/>
    <property type="evidence" value="ECO:0007669"/>
    <property type="project" value="TreeGrafter"/>
</dbReference>
<feature type="region of interest" description="Disordered" evidence="9">
    <location>
        <begin position="1"/>
        <end position="54"/>
    </location>
</feature>
<feature type="region of interest" description="Disordered" evidence="9">
    <location>
        <begin position="228"/>
        <end position="317"/>
    </location>
</feature>
<dbReference type="InterPro" id="IPR019310">
    <property type="entry name" value="Efg1"/>
</dbReference>
<dbReference type="Proteomes" id="UP001285441">
    <property type="component" value="Unassembled WGS sequence"/>
</dbReference>
<keyword evidence="7" id="KW-0175">Coiled coil</keyword>
<accession>A0AAE0KEI4</accession>
<name>A0AAE0KEI4_9PEZI</name>
<dbReference type="Pfam" id="PF10153">
    <property type="entry name" value="Efg1"/>
    <property type="match status" value="1"/>
</dbReference>
<dbReference type="GO" id="GO:0005730">
    <property type="term" value="C:nucleolus"/>
    <property type="evidence" value="ECO:0007669"/>
    <property type="project" value="UniProtKB-SubCell"/>
</dbReference>
<keyword evidence="8" id="KW-0539">Nucleus</keyword>
<feature type="compositionally biased region" description="Gly residues" evidence="9">
    <location>
        <begin position="308"/>
        <end position="317"/>
    </location>
</feature>
<reference evidence="10" key="2">
    <citation type="submission" date="2023-06" db="EMBL/GenBank/DDBJ databases">
        <authorList>
            <consortium name="Lawrence Berkeley National Laboratory"/>
            <person name="Haridas S."/>
            <person name="Hensen N."/>
            <person name="Bonometti L."/>
            <person name="Westerberg I."/>
            <person name="Brannstrom I.O."/>
            <person name="Guillou S."/>
            <person name="Cros-Aarteil S."/>
            <person name="Calhoun S."/>
            <person name="Kuo A."/>
            <person name="Mondo S."/>
            <person name="Pangilinan J."/>
            <person name="Riley R."/>
            <person name="LaButti K."/>
            <person name="Andreopoulos B."/>
            <person name="Lipzen A."/>
            <person name="Chen C."/>
            <person name="Yanf M."/>
            <person name="Daum C."/>
            <person name="Ng V."/>
            <person name="Clum A."/>
            <person name="Steindorff A."/>
            <person name="Ohm R."/>
            <person name="Martin F."/>
            <person name="Silar P."/>
            <person name="Natvig D."/>
            <person name="Lalanne C."/>
            <person name="Gautier V."/>
            <person name="Ament-velasquez S.L."/>
            <person name="Kruys A."/>
            <person name="Hutchinson M.I."/>
            <person name="Powell A.J."/>
            <person name="Barry K."/>
            <person name="Miller A.N."/>
            <person name="Grigoriev I.V."/>
            <person name="Debuchy R."/>
            <person name="Gladieux P."/>
            <person name="Thoren M.H."/>
            <person name="Johannesson H."/>
        </authorList>
    </citation>
    <scope>NUCLEOTIDE SEQUENCE</scope>
    <source>
        <strain evidence="10">CBS 232.78</strain>
    </source>
</reference>
<reference evidence="10" key="1">
    <citation type="journal article" date="2023" name="Mol. Phylogenet. Evol.">
        <title>Genome-scale phylogeny and comparative genomics of the fungal order Sordariales.</title>
        <authorList>
            <person name="Hensen N."/>
            <person name="Bonometti L."/>
            <person name="Westerberg I."/>
            <person name="Brannstrom I.O."/>
            <person name="Guillou S."/>
            <person name="Cros-Aarteil S."/>
            <person name="Calhoun S."/>
            <person name="Haridas S."/>
            <person name="Kuo A."/>
            <person name="Mondo S."/>
            <person name="Pangilinan J."/>
            <person name="Riley R."/>
            <person name="LaButti K."/>
            <person name="Andreopoulos B."/>
            <person name="Lipzen A."/>
            <person name="Chen C."/>
            <person name="Yan M."/>
            <person name="Daum C."/>
            <person name="Ng V."/>
            <person name="Clum A."/>
            <person name="Steindorff A."/>
            <person name="Ohm R.A."/>
            <person name="Martin F."/>
            <person name="Silar P."/>
            <person name="Natvig D.O."/>
            <person name="Lalanne C."/>
            <person name="Gautier V."/>
            <person name="Ament-Velasquez S.L."/>
            <person name="Kruys A."/>
            <person name="Hutchinson M.I."/>
            <person name="Powell A.J."/>
            <person name="Barry K."/>
            <person name="Miller A.N."/>
            <person name="Grigoriev I.V."/>
            <person name="Debuchy R."/>
            <person name="Gladieux P."/>
            <person name="Hiltunen Thoren M."/>
            <person name="Johannesson H."/>
        </authorList>
    </citation>
    <scope>NUCLEOTIDE SEQUENCE</scope>
    <source>
        <strain evidence="10">CBS 232.78</strain>
    </source>
</reference>
<dbReference type="PANTHER" id="PTHR33911">
    <property type="entry name" value="RRNA-PROCESSING PROTEIN EFG1"/>
    <property type="match status" value="1"/>
</dbReference>
<comment type="subcellular location">
    <subcellularLocation>
        <location evidence="2">Nucleus</location>
        <location evidence="2">Nucleolus</location>
    </subcellularLocation>
</comment>
<evidence type="ECO:0000256" key="8">
    <source>
        <dbReference type="ARBA" id="ARBA00023242"/>
    </source>
</evidence>
<organism evidence="10 11">
    <name type="scientific">Podospora didyma</name>
    <dbReference type="NCBI Taxonomy" id="330526"/>
    <lineage>
        <taxon>Eukaryota</taxon>
        <taxon>Fungi</taxon>
        <taxon>Dikarya</taxon>
        <taxon>Ascomycota</taxon>
        <taxon>Pezizomycotina</taxon>
        <taxon>Sordariomycetes</taxon>
        <taxon>Sordariomycetidae</taxon>
        <taxon>Sordariales</taxon>
        <taxon>Podosporaceae</taxon>
        <taxon>Podospora</taxon>
    </lineage>
</organism>
<evidence type="ECO:0000256" key="3">
    <source>
        <dbReference type="ARBA" id="ARBA00006916"/>
    </source>
</evidence>
<dbReference type="AlphaFoldDB" id="A0AAE0KEI4"/>
<comment type="similarity">
    <text evidence="3">Belongs to the EFG1 family.</text>
</comment>
<evidence type="ECO:0000256" key="1">
    <source>
        <dbReference type="ARBA" id="ARBA00002773"/>
    </source>
</evidence>
<evidence type="ECO:0000313" key="10">
    <source>
        <dbReference type="EMBL" id="KAK3375338.1"/>
    </source>
</evidence>
<evidence type="ECO:0000313" key="11">
    <source>
        <dbReference type="Proteomes" id="UP001285441"/>
    </source>
</evidence>
<evidence type="ECO:0000256" key="4">
    <source>
        <dbReference type="ARBA" id="ARBA00018689"/>
    </source>
</evidence>
<proteinExistence type="inferred from homology"/>
<evidence type="ECO:0000256" key="9">
    <source>
        <dbReference type="SAM" id="MobiDB-lite"/>
    </source>
</evidence>
<protein>
    <recommendedName>
        <fullName evidence="4">rRNA-processing protein EFG1</fullName>
    </recommendedName>
    <alternativeName>
        <fullName evidence="5">rRNA-processing protein efg1</fullName>
    </alternativeName>
</protein>
<dbReference type="EMBL" id="JAULSW010000007">
    <property type="protein sequence ID" value="KAK3375338.1"/>
    <property type="molecule type" value="Genomic_DNA"/>
</dbReference>
<gene>
    <name evidence="10" type="ORF">B0H63DRAFT_419958</name>
</gene>
<keyword evidence="6" id="KW-0698">rRNA processing</keyword>
<comment type="caution">
    <text evidence="10">The sequence shown here is derived from an EMBL/GenBank/DDBJ whole genome shotgun (WGS) entry which is preliminary data.</text>
</comment>
<evidence type="ECO:0000256" key="7">
    <source>
        <dbReference type="ARBA" id="ARBA00023054"/>
    </source>
</evidence>
<evidence type="ECO:0000256" key="5">
    <source>
        <dbReference type="ARBA" id="ARBA00019827"/>
    </source>
</evidence>
<sequence length="317" mass="35589">MDRTLAKNNEPAIHPSRLSGSKKRPHAEAEDNTAVAYGERARSGPSRHNGHNAKRAKVIDDKMSSIKKRARAIERLLARDISNIPANVQNDMERELAAHKQRIAEDKERRHRSEMIGKYHMVRFFERQKAIRLAKQQRKKLTQLHKPEEEAKLKHDLHVAEVDVDYAIYFPFLERYISLYAAPAKAKETEAKAEKPTAVIALHIPRPPIWYEIEKAREEGKIALEKIQNRQSEQEAPPKPAFKKQKVMRPPAKNQFAAADSSSAPARFGAPSASATNRRERRAAMRKATGSAKAPVKADTAAGDGNDSDGGGFFEAD</sequence>
<keyword evidence="11" id="KW-1185">Reference proteome</keyword>
<comment type="function">
    <text evidence="1">Involved in rRNA processing.</text>
</comment>
<evidence type="ECO:0000256" key="6">
    <source>
        <dbReference type="ARBA" id="ARBA00022552"/>
    </source>
</evidence>
<dbReference type="PANTHER" id="PTHR33911:SF1">
    <property type="entry name" value="RRNA-PROCESSING PROTEIN EFG1"/>
    <property type="match status" value="1"/>
</dbReference>
<dbReference type="GO" id="GO:0030688">
    <property type="term" value="C:preribosome, small subunit precursor"/>
    <property type="evidence" value="ECO:0007669"/>
    <property type="project" value="TreeGrafter"/>
</dbReference>
<dbReference type="InterPro" id="IPR050786">
    <property type="entry name" value="EFG1_rRNA-proc"/>
</dbReference>
<evidence type="ECO:0000256" key="2">
    <source>
        <dbReference type="ARBA" id="ARBA00004604"/>
    </source>
</evidence>